<organism evidence="1 2">
    <name type="scientific">Aquisphaera giovannonii</name>
    <dbReference type="NCBI Taxonomy" id="406548"/>
    <lineage>
        <taxon>Bacteria</taxon>
        <taxon>Pseudomonadati</taxon>
        <taxon>Planctomycetota</taxon>
        <taxon>Planctomycetia</taxon>
        <taxon>Isosphaerales</taxon>
        <taxon>Isosphaeraceae</taxon>
        <taxon>Aquisphaera</taxon>
    </lineage>
</organism>
<dbReference type="AlphaFoldDB" id="A0A5B9VXL8"/>
<dbReference type="EMBL" id="CP042997">
    <property type="protein sequence ID" value="QEH33028.1"/>
    <property type="molecule type" value="Genomic_DNA"/>
</dbReference>
<dbReference type="Proteomes" id="UP000324233">
    <property type="component" value="Chromosome"/>
</dbReference>
<keyword evidence="2" id="KW-1185">Reference proteome</keyword>
<accession>A0A5B9VXL8</accession>
<sequence>MAHARRKFHEARKADPERSHVARAWIKRLYEVADEAEAEAEIAAATAGSW</sequence>
<evidence type="ECO:0000313" key="2">
    <source>
        <dbReference type="Proteomes" id="UP000324233"/>
    </source>
</evidence>
<evidence type="ECO:0000313" key="1">
    <source>
        <dbReference type="EMBL" id="QEH33028.1"/>
    </source>
</evidence>
<dbReference type="KEGG" id="agv:OJF2_15230"/>
<protein>
    <recommendedName>
        <fullName evidence="3">Transposase IS66 family protein</fullName>
    </recommendedName>
</protein>
<reference evidence="1 2" key="1">
    <citation type="submission" date="2019-08" db="EMBL/GenBank/DDBJ databases">
        <title>Deep-cultivation of Planctomycetes and their phenomic and genomic characterization uncovers novel biology.</title>
        <authorList>
            <person name="Wiegand S."/>
            <person name="Jogler M."/>
            <person name="Boedeker C."/>
            <person name="Pinto D."/>
            <person name="Vollmers J."/>
            <person name="Rivas-Marin E."/>
            <person name="Kohn T."/>
            <person name="Peeters S.H."/>
            <person name="Heuer A."/>
            <person name="Rast P."/>
            <person name="Oberbeckmann S."/>
            <person name="Bunk B."/>
            <person name="Jeske O."/>
            <person name="Meyerdierks A."/>
            <person name="Storesund J.E."/>
            <person name="Kallscheuer N."/>
            <person name="Luecker S."/>
            <person name="Lage O.M."/>
            <person name="Pohl T."/>
            <person name="Merkel B.J."/>
            <person name="Hornburger P."/>
            <person name="Mueller R.-W."/>
            <person name="Bruemmer F."/>
            <person name="Labrenz M."/>
            <person name="Spormann A.M."/>
            <person name="Op den Camp H."/>
            <person name="Overmann J."/>
            <person name="Amann R."/>
            <person name="Jetten M.S.M."/>
            <person name="Mascher T."/>
            <person name="Medema M.H."/>
            <person name="Devos D.P."/>
            <person name="Kaster A.-K."/>
            <person name="Ovreas L."/>
            <person name="Rohde M."/>
            <person name="Galperin M.Y."/>
            <person name="Jogler C."/>
        </authorList>
    </citation>
    <scope>NUCLEOTIDE SEQUENCE [LARGE SCALE GENOMIC DNA]</scope>
    <source>
        <strain evidence="1 2">OJF2</strain>
    </source>
</reference>
<evidence type="ECO:0008006" key="3">
    <source>
        <dbReference type="Google" id="ProtNLM"/>
    </source>
</evidence>
<name>A0A5B9VXL8_9BACT</name>
<dbReference type="RefSeq" id="WP_246196425.1">
    <property type="nucleotide sequence ID" value="NZ_CP042997.1"/>
</dbReference>
<proteinExistence type="predicted"/>
<gene>
    <name evidence="1" type="ORF">OJF2_15230</name>
</gene>